<dbReference type="InParanoid" id="A0A286UAX1"/>
<comment type="caution">
    <text evidence="2">The sequence shown here is derived from an EMBL/GenBank/DDBJ whole genome shotgun (WGS) entry which is preliminary data.</text>
</comment>
<evidence type="ECO:0000256" key="1">
    <source>
        <dbReference type="SAM" id="MobiDB-lite"/>
    </source>
</evidence>
<name>A0A286UAX1_9AGAM</name>
<dbReference type="EMBL" id="NBII01000008">
    <property type="protein sequence ID" value="PAV16731.1"/>
    <property type="molecule type" value="Genomic_DNA"/>
</dbReference>
<feature type="region of interest" description="Disordered" evidence="1">
    <location>
        <begin position="83"/>
        <end position="103"/>
    </location>
</feature>
<accession>A0A286UAX1</accession>
<evidence type="ECO:0000313" key="3">
    <source>
        <dbReference type="Proteomes" id="UP000217199"/>
    </source>
</evidence>
<proteinExistence type="predicted"/>
<gene>
    <name evidence="2" type="ORF">PNOK_0835100</name>
</gene>
<reference evidence="2 3" key="1">
    <citation type="journal article" date="2017" name="Mol. Ecol.">
        <title>Comparative and population genomic landscape of Phellinus noxius: A hypervariable fungus causing root rot in trees.</title>
        <authorList>
            <person name="Chung C.L."/>
            <person name="Lee T.J."/>
            <person name="Akiba M."/>
            <person name="Lee H.H."/>
            <person name="Kuo T.H."/>
            <person name="Liu D."/>
            <person name="Ke H.M."/>
            <person name="Yokoi T."/>
            <person name="Roa M.B."/>
            <person name="Lu M.J."/>
            <person name="Chang Y.Y."/>
            <person name="Ann P.J."/>
            <person name="Tsai J.N."/>
            <person name="Chen C.Y."/>
            <person name="Tzean S.S."/>
            <person name="Ota Y."/>
            <person name="Hattori T."/>
            <person name="Sahashi N."/>
            <person name="Liou R.F."/>
            <person name="Kikuchi T."/>
            <person name="Tsai I.J."/>
        </authorList>
    </citation>
    <scope>NUCLEOTIDE SEQUENCE [LARGE SCALE GENOMIC DNA]</scope>
    <source>
        <strain evidence="2 3">FFPRI411160</strain>
    </source>
</reference>
<sequence length="178" mass="20381">MKSWTSVSVNSILDFFSLRPHCPRAKPSKPNTRIISRPKKLMPLKVTKRNGQNVIMIVRRGGESHGDFSGDIIHDPLYSNCSSSCHTHSTNRSQPLHNTTRKERDIIHSSRKTPEIGLRRKTVVTFSLPKEKCKRASTTAIYGDYVKAGNQHQGERTARLRKTANDWLDRNLEPWSEY</sequence>
<keyword evidence="3" id="KW-1185">Reference proteome</keyword>
<dbReference type="Proteomes" id="UP000217199">
    <property type="component" value="Unassembled WGS sequence"/>
</dbReference>
<dbReference type="AlphaFoldDB" id="A0A286UAX1"/>
<organism evidence="2 3">
    <name type="scientific">Pyrrhoderma noxium</name>
    <dbReference type="NCBI Taxonomy" id="2282107"/>
    <lineage>
        <taxon>Eukaryota</taxon>
        <taxon>Fungi</taxon>
        <taxon>Dikarya</taxon>
        <taxon>Basidiomycota</taxon>
        <taxon>Agaricomycotina</taxon>
        <taxon>Agaricomycetes</taxon>
        <taxon>Hymenochaetales</taxon>
        <taxon>Hymenochaetaceae</taxon>
        <taxon>Pyrrhoderma</taxon>
    </lineage>
</organism>
<protein>
    <submittedName>
        <fullName evidence="2">Uncharacterized protein</fullName>
    </submittedName>
</protein>
<evidence type="ECO:0000313" key="2">
    <source>
        <dbReference type="EMBL" id="PAV16731.1"/>
    </source>
</evidence>